<name>A0A8X6QJJ4_NEPPI</name>
<dbReference type="AlphaFoldDB" id="A0A8X6QJJ4"/>
<evidence type="ECO:0000256" key="1">
    <source>
        <dbReference type="SAM" id="MobiDB-lite"/>
    </source>
</evidence>
<dbReference type="EMBL" id="BMAW01082704">
    <property type="protein sequence ID" value="GFU30331.1"/>
    <property type="molecule type" value="Genomic_DNA"/>
</dbReference>
<proteinExistence type="predicted"/>
<reference evidence="2" key="1">
    <citation type="submission" date="2020-08" db="EMBL/GenBank/DDBJ databases">
        <title>Multicomponent nature underlies the extraordinary mechanical properties of spider dragline silk.</title>
        <authorList>
            <person name="Kono N."/>
            <person name="Nakamura H."/>
            <person name="Mori M."/>
            <person name="Yoshida Y."/>
            <person name="Ohtoshi R."/>
            <person name="Malay A.D."/>
            <person name="Moran D.A.P."/>
            <person name="Tomita M."/>
            <person name="Numata K."/>
            <person name="Arakawa K."/>
        </authorList>
    </citation>
    <scope>NUCLEOTIDE SEQUENCE</scope>
</reference>
<feature type="compositionally biased region" description="Polar residues" evidence="1">
    <location>
        <begin position="18"/>
        <end position="45"/>
    </location>
</feature>
<protein>
    <submittedName>
        <fullName evidence="2">Uncharacterized protein</fullName>
    </submittedName>
</protein>
<keyword evidence="3" id="KW-1185">Reference proteome</keyword>
<comment type="caution">
    <text evidence="2">The sequence shown here is derived from an EMBL/GenBank/DDBJ whole genome shotgun (WGS) entry which is preliminary data.</text>
</comment>
<evidence type="ECO:0000313" key="3">
    <source>
        <dbReference type="Proteomes" id="UP000887013"/>
    </source>
</evidence>
<gene>
    <name evidence="2" type="ORF">NPIL_262241</name>
</gene>
<sequence length="76" mass="8330">MKRIPVQNLQESDMKGSDPSTSKGNISKMHSTGSSEELLLNSTTETADDEHVQTATEMDDEQPMLTSTEKTDGENN</sequence>
<accession>A0A8X6QJJ4</accession>
<evidence type="ECO:0000313" key="2">
    <source>
        <dbReference type="EMBL" id="GFU30331.1"/>
    </source>
</evidence>
<organism evidence="2 3">
    <name type="scientific">Nephila pilipes</name>
    <name type="common">Giant wood spider</name>
    <name type="synonym">Nephila maculata</name>
    <dbReference type="NCBI Taxonomy" id="299642"/>
    <lineage>
        <taxon>Eukaryota</taxon>
        <taxon>Metazoa</taxon>
        <taxon>Ecdysozoa</taxon>
        <taxon>Arthropoda</taxon>
        <taxon>Chelicerata</taxon>
        <taxon>Arachnida</taxon>
        <taxon>Araneae</taxon>
        <taxon>Araneomorphae</taxon>
        <taxon>Entelegynae</taxon>
        <taxon>Araneoidea</taxon>
        <taxon>Nephilidae</taxon>
        <taxon>Nephila</taxon>
    </lineage>
</organism>
<feature type="region of interest" description="Disordered" evidence="1">
    <location>
        <begin position="1"/>
        <end position="76"/>
    </location>
</feature>
<dbReference type="Proteomes" id="UP000887013">
    <property type="component" value="Unassembled WGS sequence"/>
</dbReference>